<keyword evidence="4" id="KW-0812">Transmembrane</keyword>
<dbReference type="SUPFAM" id="SSF53448">
    <property type="entry name" value="Nucleotide-diphospho-sugar transferases"/>
    <property type="match status" value="1"/>
</dbReference>
<evidence type="ECO:0000259" key="5">
    <source>
        <dbReference type="Pfam" id="PF00535"/>
    </source>
</evidence>
<name>A0ABP7WUC9_9SPHI</name>
<keyword evidence="4" id="KW-0472">Membrane</keyword>
<comment type="caution">
    <text evidence="6">The sequence shown here is derived from an EMBL/GenBank/DDBJ whole genome shotgun (WGS) entry which is preliminary data.</text>
</comment>
<feature type="transmembrane region" description="Helical" evidence="4">
    <location>
        <begin position="256"/>
        <end position="278"/>
    </location>
</feature>
<proteinExistence type="inferred from homology"/>
<evidence type="ECO:0000313" key="7">
    <source>
        <dbReference type="Proteomes" id="UP001500841"/>
    </source>
</evidence>
<dbReference type="CDD" id="cd04186">
    <property type="entry name" value="GT_2_like_c"/>
    <property type="match status" value="1"/>
</dbReference>
<dbReference type="RefSeq" id="WP_345103658.1">
    <property type="nucleotide sequence ID" value="NZ_BAABCV010000006.1"/>
</dbReference>
<dbReference type="InterPro" id="IPR029044">
    <property type="entry name" value="Nucleotide-diphossugar_trans"/>
</dbReference>
<dbReference type="PANTHER" id="PTHR43179">
    <property type="entry name" value="RHAMNOSYLTRANSFERASE WBBL"/>
    <property type="match status" value="1"/>
</dbReference>
<dbReference type="EMBL" id="BAABCV010000006">
    <property type="protein sequence ID" value="GAA4096953.1"/>
    <property type="molecule type" value="Genomic_DNA"/>
</dbReference>
<protein>
    <submittedName>
        <fullName evidence="6">Glycosyltransferase family 2 protein</fullName>
    </submittedName>
</protein>
<evidence type="ECO:0000256" key="4">
    <source>
        <dbReference type="SAM" id="Phobius"/>
    </source>
</evidence>
<dbReference type="PANTHER" id="PTHR43179:SF12">
    <property type="entry name" value="GALACTOFURANOSYLTRANSFERASE GLFT2"/>
    <property type="match status" value="1"/>
</dbReference>
<keyword evidence="7" id="KW-1185">Reference proteome</keyword>
<evidence type="ECO:0000256" key="2">
    <source>
        <dbReference type="ARBA" id="ARBA00022676"/>
    </source>
</evidence>
<dbReference type="Gene3D" id="3.90.550.10">
    <property type="entry name" value="Spore Coat Polysaccharide Biosynthesis Protein SpsA, Chain A"/>
    <property type="match status" value="1"/>
</dbReference>
<keyword evidence="3" id="KW-0808">Transferase</keyword>
<sequence>MPKPVALILLNWNTPAHTANCIASLKQYCSEQLFDIIVADNGSTDNSLDRLKSQYPDVIYIDNKENLGFAEGNNRAMRYAIEKGYMYSLLINTDTLVDEDVVIKLSGHLDNHTNAAAVQPAIYWMHNRTMIWNGKGSFNKLTGNTPSSTKLPDASSAHNFELADWVTGCCVLFRNSALQQSGLLNKRFFLYYEDVDLSFRLRECGYDLHYLPGCKIYHEAGASATVKKKEGNLSPVIHYYICRNHIWILRRYGKPVLYPVNLLYNGAYYLALLAYFILRGRKQKAGFLIKGVKDGFFTAKNLIWNPSNY</sequence>
<dbReference type="Proteomes" id="UP001500841">
    <property type="component" value="Unassembled WGS sequence"/>
</dbReference>
<evidence type="ECO:0000313" key="6">
    <source>
        <dbReference type="EMBL" id="GAA4096953.1"/>
    </source>
</evidence>
<accession>A0ABP7WUC9</accession>
<feature type="domain" description="Glycosyltransferase 2-like" evidence="5">
    <location>
        <begin position="12"/>
        <end position="136"/>
    </location>
</feature>
<dbReference type="Pfam" id="PF00535">
    <property type="entry name" value="Glycos_transf_2"/>
    <property type="match status" value="1"/>
</dbReference>
<reference evidence="7" key="1">
    <citation type="journal article" date="2019" name="Int. J. Syst. Evol. Microbiol.">
        <title>The Global Catalogue of Microorganisms (GCM) 10K type strain sequencing project: providing services to taxonomists for standard genome sequencing and annotation.</title>
        <authorList>
            <consortium name="The Broad Institute Genomics Platform"/>
            <consortium name="The Broad Institute Genome Sequencing Center for Infectious Disease"/>
            <person name="Wu L."/>
            <person name="Ma J."/>
        </authorList>
    </citation>
    <scope>NUCLEOTIDE SEQUENCE [LARGE SCALE GENOMIC DNA]</scope>
    <source>
        <strain evidence="7">JCM 17085</strain>
    </source>
</reference>
<gene>
    <name evidence="6" type="ORF">GCM10022392_20470</name>
</gene>
<evidence type="ECO:0000256" key="3">
    <source>
        <dbReference type="ARBA" id="ARBA00022679"/>
    </source>
</evidence>
<evidence type="ECO:0000256" key="1">
    <source>
        <dbReference type="ARBA" id="ARBA00006739"/>
    </source>
</evidence>
<comment type="similarity">
    <text evidence="1">Belongs to the glycosyltransferase 2 family.</text>
</comment>
<keyword evidence="4" id="KW-1133">Transmembrane helix</keyword>
<dbReference type="InterPro" id="IPR001173">
    <property type="entry name" value="Glyco_trans_2-like"/>
</dbReference>
<organism evidence="6 7">
    <name type="scientific">Mucilaginibacter panaciglaebae</name>
    <dbReference type="NCBI Taxonomy" id="502331"/>
    <lineage>
        <taxon>Bacteria</taxon>
        <taxon>Pseudomonadati</taxon>
        <taxon>Bacteroidota</taxon>
        <taxon>Sphingobacteriia</taxon>
        <taxon>Sphingobacteriales</taxon>
        <taxon>Sphingobacteriaceae</taxon>
        <taxon>Mucilaginibacter</taxon>
    </lineage>
</organism>
<keyword evidence="2" id="KW-0328">Glycosyltransferase</keyword>